<name>A0A0F9PYI1_9ZZZZ</name>
<reference evidence="1" key="1">
    <citation type="journal article" date="2015" name="Nature">
        <title>Complex archaea that bridge the gap between prokaryotes and eukaryotes.</title>
        <authorList>
            <person name="Spang A."/>
            <person name="Saw J.H."/>
            <person name="Jorgensen S.L."/>
            <person name="Zaremba-Niedzwiedzka K."/>
            <person name="Martijn J."/>
            <person name="Lind A.E."/>
            <person name="van Eijk R."/>
            <person name="Schleper C."/>
            <person name="Guy L."/>
            <person name="Ettema T.J."/>
        </authorList>
    </citation>
    <scope>NUCLEOTIDE SEQUENCE</scope>
</reference>
<organism evidence="1">
    <name type="scientific">marine sediment metagenome</name>
    <dbReference type="NCBI Taxonomy" id="412755"/>
    <lineage>
        <taxon>unclassified sequences</taxon>
        <taxon>metagenomes</taxon>
        <taxon>ecological metagenomes</taxon>
    </lineage>
</organism>
<dbReference type="AlphaFoldDB" id="A0A0F9PYI1"/>
<comment type="caution">
    <text evidence="1">The sequence shown here is derived from an EMBL/GenBank/DDBJ whole genome shotgun (WGS) entry which is preliminary data.</text>
</comment>
<sequence length="79" mass="8999">MGNKKEGFETDHIKSRCCNDIVRFKPTADGYSIEAWCQKCGNYVFNGRTETLIALWLGNTTAVMMNIGYMPKWADEKIS</sequence>
<protein>
    <submittedName>
        <fullName evidence="1">Uncharacterized protein</fullName>
    </submittedName>
</protein>
<accession>A0A0F9PYI1</accession>
<evidence type="ECO:0000313" key="1">
    <source>
        <dbReference type="EMBL" id="KKN36745.1"/>
    </source>
</evidence>
<dbReference type="EMBL" id="LAZR01001945">
    <property type="protein sequence ID" value="KKN36745.1"/>
    <property type="molecule type" value="Genomic_DNA"/>
</dbReference>
<gene>
    <name evidence="1" type="ORF">LCGC14_0770510</name>
</gene>
<proteinExistence type="predicted"/>